<evidence type="ECO:0000256" key="4">
    <source>
        <dbReference type="SAM" id="MobiDB-lite"/>
    </source>
</evidence>
<feature type="region of interest" description="Disordered" evidence="4">
    <location>
        <begin position="728"/>
        <end position="767"/>
    </location>
</feature>
<feature type="compositionally biased region" description="Polar residues" evidence="4">
    <location>
        <begin position="410"/>
        <end position="421"/>
    </location>
</feature>
<dbReference type="InterPro" id="IPR036390">
    <property type="entry name" value="WH_DNA-bd_sf"/>
</dbReference>
<feature type="compositionally biased region" description="Basic and acidic residues" evidence="4">
    <location>
        <begin position="974"/>
        <end position="989"/>
    </location>
</feature>
<dbReference type="PANTHER" id="PTHR22792:SF131">
    <property type="entry name" value="LA-RELATED PROTEIN LARP4B"/>
    <property type="match status" value="1"/>
</dbReference>
<dbReference type="AlphaFoldDB" id="A0A226EYZ4"/>
<dbReference type="InterPro" id="IPR058699">
    <property type="entry name" value="RRM_LARP4/4B"/>
</dbReference>
<dbReference type="SUPFAM" id="SSF54928">
    <property type="entry name" value="RNA-binding domain, RBD"/>
    <property type="match status" value="1"/>
</dbReference>
<dbReference type="InterPro" id="IPR000504">
    <property type="entry name" value="RRM_dom"/>
</dbReference>
<keyword evidence="7" id="KW-1185">Reference proteome</keyword>
<feature type="compositionally biased region" description="Polar residues" evidence="4">
    <location>
        <begin position="390"/>
        <end position="399"/>
    </location>
</feature>
<dbReference type="InterPro" id="IPR045180">
    <property type="entry name" value="La_dom_prot"/>
</dbReference>
<dbReference type="OMA" id="HRYLRED"/>
<evidence type="ECO:0000313" key="7">
    <source>
        <dbReference type="Proteomes" id="UP000198287"/>
    </source>
</evidence>
<feature type="compositionally biased region" description="Basic and acidic residues" evidence="4">
    <location>
        <begin position="999"/>
        <end position="1017"/>
    </location>
</feature>
<accession>A0A226EYZ4</accession>
<proteinExistence type="predicted"/>
<dbReference type="EMBL" id="LNIX01000001">
    <property type="protein sequence ID" value="OXA62749.1"/>
    <property type="molecule type" value="Genomic_DNA"/>
</dbReference>
<dbReference type="SMART" id="SM00360">
    <property type="entry name" value="RRM"/>
    <property type="match status" value="1"/>
</dbReference>
<keyword evidence="1" id="KW-0597">Phosphoprotein</keyword>
<sequence>MGCVIMNQFDTSSNQLEMDIGGAYMNGEIGSSVRSVGEPGPTMVYQPVGTTHTPHPHQSATQYSEHHHSGMNGMIMPQDLYGETVETAAELQNFNGSENKRGFNSHETISGQPAQAGHIPDLPITELKRMLLIQLEYYFSPENLAIDKYLVTQMDQDHYVPIATLATFNMVKKLTSDINLVTEVLRESANVQVHPDGKRVRPVSHRTVVILRGIPSSTSAEEIKNIFDNENCPKCTGCEFAFNDSWYVSFESDEDAMQAHRYLREDVREFKGHPIMARIKSKPTTLLSQGVAIGVPAGIKNGYSQPGGMMQSYMATATPFVPASQQQQTGANNGPASLYAPAQQVHQNVFPLPSNYPGFGQWPGYFDSLSMFSLNGLQPQGPSGYGKSAPMNNLRSRNLNPMRGVGPRRTMSSGSDSQVVSGTGGNNNGLQPQQHQQSYSSNNQPPRKNTAPVPAPLLGMVPQSLISHPSSHSNHHPSVPHNSIQNSSNQSTNGGRHYSSNAYSQSLPHVVDNGHYTRPYRGTGDSRPRSSMSSSSRRLPRRDEECSSYDYSSPGTSSSSNYRGNPSSRINPPVAVSPQIPAQLSVTNQNHQIDLDLEGSFPPLPGSANASSKNGEIRQSNYHLHCCHSRTPRVTSIPKGLSDVVKGFKGVKLDDGSSADKEGPNEIVVSAAEPGSSISSGSPGEVVVSAAQKEDSNDMSSHLFKKEYREIGVGSADENHDSIQAKTGVVSHTQTADKSTRTDEHLLYGDQPNGGNSRNNSQIQQTQQLAQIVGNNYRKSVTSQQGGASKSPIIPSNLNRVGVSHITGTEVPLNNPSPNSMRGAPSTLYPDNNRLGSGAGAGGTIVNPTSSKLSTDKEAFPAPNFVKVPTPASAKPFSGVTDHNPKESVRCSENERKESGQGDGKKAEDCSNLSNDEGPARLSYAQVAQSRKDAAAVHGPPTTSSSSSNSSSTSAAHTQINSPPQSSSGAQSFQDERKGRSSRDNKDTRAQSSRNTRGNSDRDRVDQTQGRYPERNYRNRGPRSRVTSDASDTGSNSGASSRPPPARGPRSPK</sequence>
<comment type="caution">
    <text evidence="6">The sequence shown here is derived from an EMBL/GenBank/DDBJ whole genome shotgun (WGS) entry which is preliminary data.</text>
</comment>
<feature type="compositionally biased region" description="Basic and acidic residues" evidence="4">
    <location>
        <begin position="738"/>
        <end position="747"/>
    </location>
</feature>
<dbReference type="InterPro" id="IPR006630">
    <property type="entry name" value="La_HTH"/>
</dbReference>
<gene>
    <name evidence="6" type="ORF">Fcan01_02957</name>
</gene>
<feature type="compositionally biased region" description="Low complexity" evidence="4">
    <location>
        <begin position="431"/>
        <end position="446"/>
    </location>
</feature>
<dbReference type="OrthoDB" id="10046764at2759"/>
<evidence type="ECO:0000259" key="5">
    <source>
        <dbReference type="PROSITE" id="PS50961"/>
    </source>
</evidence>
<keyword evidence="2 3" id="KW-0694">RNA-binding</keyword>
<dbReference type="GO" id="GO:0005829">
    <property type="term" value="C:cytosol"/>
    <property type="evidence" value="ECO:0007669"/>
    <property type="project" value="TreeGrafter"/>
</dbReference>
<protein>
    <submittedName>
        <fullName evidence="6">La-related protein 4</fullName>
    </submittedName>
</protein>
<organism evidence="6 7">
    <name type="scientific">Folsomia candida</name>
    <name type="common">Springtail</name>
    <dbReference type="NCBI Taxonomy" id="158441"/>
    <lineage>
        <taxon>Eukaryota</taxon>
        <taxon>Metazoa</taxon>
        <taxon>Ecdysozoa</taxon>
        <taxon>Arthropoda</taxon>
        <taxon>Hexapoda</taxon>
        <taxon>Collembola</taxon>
        <taxon>Entomobryomorpha</taxon>
        <taxon>Isotomoidea</taxon>
        <taxon>Isotomidae</taxon>
        <taxon>Proisotominae</taxon>
        <taxon>Folsomia</taxon>
    </lineage>
</organism>
<dbReference type="InterPro" id="IPR035979">
    <property type="entry name" value="RBD_domain_sf"/>
</dbReference>
<dbReference type="GO" id="GO:0003730">
    <property type="term" value="F:mRNA 3'-UTR binding"/>
    <property type="evidence" value="ECO:0007669"/>
    <property type="project" value="TreeGrafter"/>
</dbReference>
<dbReference type="Pfam" id="PF05383">
    <property type="entry name" value="La"/>
    <property type="match status" value="1"/>
</dbReference>
<feature type="region of interest" description="Disordered" evidence="4">
    <location>
        <begin position="381"/>
        <end position="575"/>
    </location>
</feature>
<dbReference type="PROSITE" id="PS50961">
    <property type="entry name" value="HTH_LA"/>
    <property type="match status" value="1"/>
</dbReference>
<evidence type="ECO:0000313" key="6">
    <source>
        <dbReference type="EMBL" id="OXA62749.1"/>
    </source>
</evidence>
<feature type="compositionally biased region" description="Polar residues" evidence="4">
    <location>
        <begin position="498"/>
        <end position="507"/>
    </location>
</feature>
<dbReference type="Pfam" id="PF26088">
    <property type="entry name" value="RRM_LARP4"/>
    <property type="match status" value="1"/>
</dbReference>
<dbReference type="STRING" id="158441.A0A226EYZ4"/>
<dbReference type="Gene3D" id="1.10.10.10">
    <property type="entry name" value="Winged helix-like DNA-binding domain superfamily/Winged helix DNA-binding domain"/>
    <property type="match status" value="1"/>
</dbReference>
<dbReference type="GO" id="GO:0010494">
    <property type="term" value="C:cytoplasmic stress granule"/>
    <property type="evidence" value="ECO:0007669"/>
    <property type="project" value="TreeGrafter"/>
</dbReference>
<evidence type="ECO:0000256" key="3">
    <source>
        <dbReference type="PROSITE-ProRule" id="PRU00332"/>
    </source>
</evidence>
<feature type="compositionally biased region" description="Low complexity" evidence="4">
    <location>
        <begin position="942"/>
        <end position="954"/>
    </location>
</feature>
<evidence type="ECO:0000256" key="1">
    <source>
        <dbReference type="ARBA" id="ARBA00022553"/>
    </source>
</evidence>
<feature type="compositionally biased region" description="Basic and acidic residues" evidence="4">
    <location>
        <begin position="883"/>
        <end position="909"/>
    </location>
</feature>
<dbReference type="SUPFAM" id="SSF46785">
    <property type="entry name" value="Winged helix' DNA-binding domain"/>
    <property type="match status" value="1"/>
</dbReference>
<dbReference type="Proteomes" id="UP000198287">
    <property type="component" value="Unassembled WGS sequence"/>
</dbReference>
<feature type="region of interest" description="Disordered" evidence="4">
    <location>
        <begin position="808"/>
        <end position="1053"/>
    </location>
</feature>
<reference evidence="6 7" key="1">
    <citation type="submission" date="2015-12" db="EMBL/GenBank/DDBJ databases">
        <title>The genome of Folsomia candida.</title>
        <authorList>
            <person name="Faddeeva A."/>
            <person name="Derks M.F."/>
            <person name="Anvar Y."/>
            <person name="Smit S."/>
            <person name="Van Straalen N."/>
            <person name="Roelofs D."/>
        </authorList>
    </citation>
    <scope>NUCLEOTIDE SEQUENCE [LARGE SCALE GENOMIC DNA]</scope>
    <source>
        <strain evidence="6 7">VU population</strain>
        <tissue evidence="6">Whole body</tissue>
    </source>
</reference>
<feature type="compositionally biased region" description="Polar residues" evidence="4">
    <location>
        <begin position="728"/>
        <end position="737"/>
    </location>
</feature>
<feature type="compositionally biased region" description="Polar residues" evidence="4">
    <location>
        <begin position="955"/>
        <end position="973"/>
    </location>
</feature>
<evidence type="ECO:0000256" key="2">
    <source>
        <dbReference type="ARBA" id="ARBA00022884"/>
    </source>
</evidence>
<feature type="compositionally biased region" description="Low complexity" evidence="4">
    <location>
        <begin position="548"/>
        <end position="569"/>
    </location>
</feature>
<dbReference type="GO" id="GO:0045727">
    <property type="term" value="P:positive regulation of translation"/>
    <property type="evidence" value="ECO:0007669"/>
    <property type="project" value="TreeGrafter"/>
</dbReference>
<dbReference type="SMART" id="SM00715">
    <property type="entry name" value="LA"/>
    <property type="match status" value="1"/>
</dbReference>
<dbReference type="CDD" id="cd12430">
    <property type="entry name" value="RRM_LARP4_5_like"/>
    <property type="match status" value="1"/>
</dbReference>
<name>A0A226EYZ4_FOLCA</name>
<dbReference type="InterPro" id="IPR036388">
    <property type="entry name" value="WH-like_DNA-bd_sf"/>
</dbReference>
<dbReference type="PANTHER" id="PTHR22792">
    <property type="entry name" value="LUPUS LA PROTEIN-RELATED"/>
    <property type="match status" value="1"/>
</dbReference>
<feature type="domain" description="HTH La-type RNA-binding" evidence="5">
    <location>
        <begin position="121"/>
        <end position="210"/>
    </location>
</feature>
<feature type="compositionally biased region" description="Low complexity" evidence="4">
    <location>
        <begin position="467"/>
        <end position="493"/>
    </location>
</feature>